<sequence length="232" mass="25705">MTSVTLMWIGNLDKDKRMAGTSMKLSDERLRPKYIELKEDQKEIRIGCLNSTNPPNYVIESCINKRMISRNHATIERLPDGGFILYDHSMNGTYVNYVRVSGGVTLKNGDIVCFGHLNGANLKPGDGVVPFFSDLKYQAFVGPTKQVAAAISKAPDSHSDRLAGGKRPNKSPTGSSHDVKKGVSKATPSRHMKSEDESLKLNEPSLLEVDPFTPVLHHHRVFGLFDSLVWRG</sequence>
<feature type="region of interest" description="Disordered" evidence="1">
    <location>
        <begin position="152"/>
        <end position="199"/>
    </location>
</feature>
<dbReference type="SUPFAM" id="SSF49879">
    <property type="entry name" value="SMAD/FHA domain"/>
    <property type="match status" value="1"/>
</dbReference>
<keyword evidence="4" id="KW-1185">Reference proteome</keyword>
<dbReference type="SMART" id="SM00240">
    <property type="entry name" value="FHA"/>
    <property type="match status" value="1"/>
</dbReference>
<feature type="domain" description="FHA" evidence="2">
    <location>
        <begin position="44"/>
        <end position="100"/>
    </location>
</feature>
<dbReference type="EMBL" id="CABIJS010000690">
    <property type="protein sequence ID" value="VUZ55301.1"/>
    <property type="molecule type" value="Genomic_DNA"/>
</dbReference>
<name>A0A564Z716_HYMDI</name>
<gene>
    <name evidence="3" type="ORF">WMSIL1_LOCUS13185</name>
</gene>
<dbReference type="InterPro" id="IPR008984">
    <property type="entry name" value="SMAD_FHA_dom_sf"/>
</dbReference>
<organism evidence="3 4">
    <name type="scientific">Hymenolepis diminuta</name>
    <name type="common">Rat tapeworm</name>
    <dbReference type="NCBI Taxonomy" id="6216"/>
    <lineage>
        <taxon>Eukaryota</taxon>
        <taxon>Metazoa</taxon>
        <taxon>Spiralia</taxon>
        <taxon>Lophotrochozoa</taxon>
        <taxon>Platyhelminthes</taxon>
        <taxon>Cestoda</taxon>
        <taxon>Eucestoda</taxon>
        <taxon>Cyclophyllidea</taxon>
        <taxon>Hymenolepididae</taxon>
        <taxon>Hymenolepis</taxon>
    </lineage>
</organism>
<reference evidence="3 4" key="1">
    <citation type="submission" date="2019-07" db="EMBL/GenBank/DDBJ databases">
        <authorList>
            <person name="Jastrzebski P J."/>
            <person name="Paukszto L."/>
            <person name="Jastrzebski P J."/>
        </authorList>
    </citation>
    <scope>NUCLEOTIDE SEQUENCE [LARGE SCALE GENOMIC DNA]</scope>
    <source>
        <strain evidence="3 4">WMS-il1</strain>
    </source>
</reference>
<evidence type="ECO:0000313" key="4">
    <source>
        <dbReference type="Proteomes" id="UP000321570"/>
    </source>
</evidence>
<dbReference type="InterPro" id="IPR000253">
    <property type="entry name" value="FHA_dom"/>
</dbReference>
<dbReference type="AlphaFoldDB" id="A0A564Z716"/>
<accession>A0A564Z716</accession>
<protein>
    <recommendedName>
        <fullName evidence="2">FHA domain-containing protein</fullName>
    </recommendedName>
</protein>
<evidence type="ECO:0000259" key="2">
    <source>
        <dbReference type="PROSITE" id="PS50006"/>
    </source>
</evidence>
<dbReference type="Pfam" id="PF00498">
    <property type="entry name" value="FHA"/>
    <property type="match status" value="1"/>
</dbReference>
<dbReference type="PROSITE" id="PS50006">
    <property type="entry name" value="FHA_DOMAIN"/>
    <property type="match status" value="1"/>
</dbReference>
<proteinExistence type="predicted"/>
<dbReference type="Gene3D" id="2.60.200.20">
    <property type="match status" value="1"/>
</dbReference>
<dbReference type="Proteomes" id="UP000321570">
    <property type="component" value="Unassembled WGS sequence"/>
</dbReference>
<evidence type="ECO:0000256" key="1">
    <source>
        <dbReference type="SAM" id="MobiDB-lite"/>
    </source>
</evidence>
<evidence type="ECO:0000313" key="3">
    <source>
        <dbReference type="EMBL" id="VUZ55301.1"/>
    </source>
</evidence>